<feature type="non-terminal residue" evidence="2">
    <location>
        <position position="58"/>
    </location>
</feature>
<proteinExistence type="predicted"/>
<dbReference type="AlphaFoldDB" id="A0AAW2MLJ9"/>
<feature type="compositionally biased region" description="Polar residues" evidence="1">
    <location>
        <begin position="1"/>
        <end position="11"/>
    </location>
</feature>
<reference evidence="2" key="1">
    <citation type="submission" date="2020-06" db="EMBL/GenBank/DDBJ databases">
        <authorList>
            <person name="Li T."/>
            <person name="Hu X."/>
            <person name="Zhang T."/>
            <person name="Song X."/>
            <person name="Zhang H."/>
            <person name="Dai N."/>
            <person name="Sheng W."/>
            <person name="Hou X."/>
            <person name="Wei L."/>
        </authorList>
    </citation>
    <scope>NUCLEOTIDE SEQUENCE</scope>
    <source>
        <strain evidence="2">G01</strain>
        <tissue evidence="2">Leaf</tissue>
    </source>
</reference>
<protein>
    <submittedName>
        <fullName evidence="2">Uncharacterized protein</fullName>
    </submittedName>
</protein>
<evidence type="ECO:0000256" key="1">
    <source>
        <dbReference type="SAM" id="MobiDB-lite"/>
    </source>
</evidence>
<feature type="region of interest" description="Disordered" evidence="1">
    <location>
        <begin position="1"/>
        <end position="58"/>
    </location>
</feature>
<dbReference type="EMBL" id="JACGWK010000010">
    <property type="protein sequence ID" value="KAL0331693.1"/>
    <property type="molecule type" value="Genomic_DNA"/>
</dbReference>
<sequence>MFQKLTKNTSLCRRPDEGNDGGGICGPLSSTAGSVTDLLSAQAPPTEPQPPKRQQDGG</sequence>
<name>A0AAW2MLJ9_9LAMI</name>
<evidence type="ECO:0000313" key="2">
    <source>
        <dbReference type="EMBL" id="KAL0331693.1"/>
    </source>
</evidence>
<reference evidence="2" key="2">
    <citation type="journal article" date="2024" name="Plant">
        <title>Genomic evolution and insights into agronomic trait innovations of Sesamum species.</title>
        <authorList>
            <person name="Miao H."/>
            <person name="Wang L."/>
            <person name="Qu L."/>
            <person name="Liu H."/>
            <person name="Sun Y."/>
            <person name="Le M."/>
            <person name="Wang Q."/>
            <person name="Wei S."/>
            <person name="Zheng Y."/>
            <person name="Lin W."/>
            <person name="Duan Y."/>
            <person name="Cao H."/>
            <person name="Xiong S."/>
            <person name="Wang X."/>
            <person name="Wei L."/>
            <person name="Li C."/>
            <person name="Ma Q."/>
            <person name="Ju M."/>
            <person name="Zhao R."/>
            <person name="Li G."/>
            <person name="Mu C."/>
            <person name="Tian Q."/>
            <person name="Mei H."/>
            <person name="Zhang T."/>
            <person name="Gao T."/>
            <person name="Zhang H."/>
        </authorList>
    </citation>
    <scope>NUCLEOTIDE SEQUENCE</scope>
    <source>
        <strain evidence="2">G01</strain>
    </source>
</reference>
<feature type="compositionally biased region" description="Polar residues" evidence="1">
    <location>
        <begin position="28"/>
        <end position="39"/>
    </location>
</feature>
<gene>
    <name evidence="2" type="ORF">Sangu_1714800</name>
</gene>
<comment type="caution">
    <text evidence="2">The sequence shown here is derived from an EMBL/GenBank/DDBJ whole genome shotgun (WGS) entry which is preliminary data.</text>
</comment>
<accession>A0AAW2MLJ9</accession>
<organism evidence="2">
    <name type="scientific">Sesamum angustifolium</name>
    <dbReference type="NCBI Taxonomy" id="2727405"/>
    <lineage>
        <taxon>Eukaryota</taxon>
        <taxon>Viridiplantae</taxon>
        <taxon>Streptophyta</taxon>
        <taxon>Embryophyta</taxon>
        <taxon>Tracheophyta</taxon>
        <taxon>Spermatophyta</taxon>
        <taxon>Magnoliopsida</taxon>
        <taxon>eudicotyledons</taxon>
        <taxon>Gunneridae</taxon>
        <taxon>Pentapetalae</taxon>
        <taxon>asterids</taxon>
        <taxon>lamiids</taxon>
        <taxon>Lamiales</taxon>
        <taxon>Pedaliaceae</taxon>
        <taxon>Sesamum</taxon>
    </lineage>
</organism>